<reference evidence="2 3" key="1">
    <citation type="submission" date="2015-03" db="EMBL/GenBank/DDBJ databases">
        <title>Draft genome of the nematode, Opisthorchis viverrini.</title>
        <authorList>
            <person name="Mitreva M."/>
        </authorList>
    </citation>
    <scope>NUCLEOTIDE SEQUENCE [LARGE SCALE GENOMIC DNA]</scope>
    <source>
        <strain evidence="2">Khon Kaen</strain>
    </source>
</reference>
<protein>
    <submittedName>
        <fullName evidence="2">Uncharacterized protein</fullName>
    </submittedName>
</protein>
<dbReference type="AlphaFoldDB" id="A0A1S8X7S3"/>
<accession>A0A1S8X7S3</accession>
<dbReference type="Proteomes" id="UP000243686">
    <property type="component" value="Unassembled WGS sequence"/>
</dbReference>
<proteinExistence type="predicted"/>
<feature type="compositionally biased region" description="Basic and acidic residues" evidence="1">
    <location>
        <begin position="10"/>
        <end position="20"/>
    </location>
</feature>
<name>A0A1S8X7S3_OPIVI</name>
<evidence type="ECO:0000256" key="1">
    <source>
        <dbReference type="SAM" id="MobiDB-lite"/>
    </source>
</evidence>
<sequence length="59" mass="6685">MPVNLHPNRLRQDCEDKGNGEEVEDDTIDNNSNNKSSNHRFTTSLSPTSLTKIMSRLNI</sequence>
<keyword evidence="3" id="KW-1185">Reference proteome</keyword>
<organism evidence="2 3">
    <name type="scientific">Opisthorchis viverrini</name>
    <name type="common">Southeast Asian liver fluke</name>
    <dbReference type="NCBI Taxonomy" id="6198"/>
    <lineage>
        <taxon>Eukaryota</taxon>
        <taxon>Metazoa</taxon>
        <taxon>Spiralia</taxon>
        <taxon>Lophotrochozoa</taxon>
        <taxon>Platyhelminthes</taxon>
        <taxon>Trematoda</taxon>
        <taxon>Digenea</taxon>
        <taxon>Opisthorchiida</taxon>
        <taxon>Opisthorchiata</taxon>
        <taxon>Opisthorchiidae</taxon>
        <taxon>Opisthorchis</taxon>
    </lineage>
</organism>
<gene>
    <name evidence="2" type="ORF">X801_01619</name>
</gene>
<feature type="non-terminal residue" evidence="2">
    <location>
        <position position="59"/>
    </location>
</feature>
<feature type="region of interest" description="Disordered" evidence="1">
    <location>
        <begin position="1"/>
        <end position="59"/>
    </location>
</feature>
<evidence type="ECO:0000313" key="3">
    <source>
        <dbReference type="Proteomes" id="UP000243686"/>
    </source>
</evidence>
<dbReference type="EMBL" id="KV891759">
    <property type="protein sequence ID" value="OON22483.1"/>
    <property type="molecule type" value="Genomic_DNA"/>
</dbReference>
<feature type="compositionally biased region" description="Polar residues" evidence="1">
    <location>
        <begin position="29"/>
        <end position="59"/>
    </location>
</feature>
<evidence type="ECO:0000313" key="2">
    <source>
        <dbReference type="EMBL" id="OON22483.1"/>
    </source>
</evidence>